<evidence type="ECO:0000256" key="1">
    <source>
        <dbReference type="SAM" id="SignalP"/>
    </source>
</evidence>
<gene>
    <name evidence="2" type="ORF">ACFPM7_08835</name>
</gene>
<organism evidence="2 3">
    <name type="scientific">Actinokineospora guangxiensis</name>
    <dbReference type="NCBI Taxonomy" id="1490288"/>
    <lineage>
        <taxon>Bacteria</taxon>
        <taxon>Bacillati</taxon>
        <taxon>Actinomycetota</taxon>
        <taxon>Actinomycetes</taxon>
        <taxon>Pseudonocardiales</taxon>
        <taxon>Pseudonocardiaceae</taxon>
        <taxon>Actinokineospora</taxon>
    </lineage>
</organism>
<dbReference type="InterPro" id="IPR027304">
    <property type="entry name" value="Trigger_fact/SurA_dom_sf"/>
</dbReference>
<dbReference type="RefSeq" id="WP_378245801.1">
    <property type="nucleotide sequence ID" value="NZ_JBHSKF010000003.1"/>
</dbReference>
<dbReference type="Proteomes" id="UP001596157">
    <property type="component" value="Unassembled WGS sequence"/>
</dbReference>
<dbReference type="SUPFAM" id="SSF109998">
    <property type="entry name" value="Triger factor/SurA peptide-binding domain-like"/>
    <property type="match status" value="1"/>
</dbReference>
<keyword evidence="1" id="KW-0732">Signal</keyword>
<protein>
    <submittedName>
        <fullName evidence="2">SurA N-terminal domain-containing protein</fullName>
    </submittedName>
</protein>
<comment type="caution">
    <text evidence="2">The sequence shown here is derived from an EMBL/GenBank/DDBJ whole genome shotgun (WGS) entry which is preliminary data.</text>
</comment>
<evidence type="ECO:0000313" key="2">
    <source>
        <dbReference type="EMBL" id="MFC5287151.1"/>
    </source>
</evidence>
<accession>A0ABW0EMK3</accession>
<name>A0ABW0EMK3_9PSEU</name>
<dbReference type="Pfam" id="PF13624">
    <property type="entry name" value="SurA_N_3"/>
    <property type="match status" value="1"/>
</dbReference>
<feature type="signal peptide" evidence="1">
    <location>
        <begin position="1"/>
        <end position="38"/>
    </location>
</feature>
<proteinExistence type="predicted"/>
<feature type="chain" id="PRO_5045063002" evidence="1">
    <location>
        <begin position="39"/>
        <end position="336"/>
    </location>
</feature>
<keyword evidence="3" id="KW-1185">Reference proteome</keyword>
<dbReference type="EMBL" id="JBHSKF010000003">
    <property type="protein sequence ID" value="MFC5287151.1"/>
    <property type="molecule type" value="Genomic_DNA"/>
</dbReference>
<reference evidence="3" key="1">
    <citation type="journal article" date="2019" name="Int. J. Syst. Evol. Microbiol.">
        <title>The Global Catalogue of Microorganisms (GCM) 10K type strain sequencing project: providing services to taxonomists for standard genome sequencing and annotation.</title>
        <authorList>
            <consortium name="The Broad Institute Genomics Platform"/>
            <consortium name="The Broad Institute Genome Sequencing Center for Infectious Disease"/>
            <person name="Wu L."/>
            <person name="Ma J."/>
        </authorList>
    </citation>
    <scope>NUCLEOTIDE SEQUENCE [LARGE SCALE GENOMIC DNA]</scope>
    <source>
        <strain evidence="3">CCUG 59778</strain>
    </source>
</reference>
<sequence>MTAAMSSARRRRRGLVLLSAVVGLVLSACSTGPSQVNAAAIVGDKTITVDQVQELTRKAVEAEPAAKVLADQRKLDLLSRAVLKQLVTHELLETYARDNGITVDSGQVGQLSRQLSESLQPLPTDGSVTADIIVQQAVNKVIDPTVLAKDYLLQLKLGQQAAPTLEVTMDYIVLAPGGPEEPTGSLRGKAEDLAKRLAAGPEQAAAVFQEEIQAGGQAMTAQKFTPSADPSIAGTLIYGTPVGNVIGFQPSAEQALWVVAVVTGRSTDAEPDPSAAQDPRLATALGPRLLQPLVDQVGVTISPRYGVWDIGAMGVAPSAAETAGFVVPMAEGAAKP</sequence>
<evidence type="ECO:0000313" key="3">
    <source>
        <dbReference type="Proteomes" id="UP001596157"/>
    </source>
</evidence>
<dbReference type="Gene3D" id="1.10.4030.10">
    <property type="entry name" value="Porin chaperone SurA, peptide-binding domain"/>
    <property type="match status" value="1"/>
</dbReference>